<evidence type="ECO:0000313" key="3">
    <source>
        <dbReference type="Proteomes" id="UP000255505"/>
    </source>
</evidence>
<gene>
    <name evidence="2" type="ORF">CT19425_MP40117</name>
    <name evidence="1" type="ORF">CT19425_U350085</name>
</gene>
<dbReference type="AlphaFoldDB" id="A0A375IN96"/>
<dbReference type="Proteomes" id="UP000255505">
    <property type="component" value="Unassembled WGS sequence"/>
</dbReference>
<dbReference type="Proteomes" id="UP000255505">
    <property type="component" value="Plasmid II"/>
</dbReference>
<dbReference type="EMBL" id="LT991977">
    <property type="protein sequence ID" value="SPK74922.1"/>
    <property type="molecule type" value="Genomic_DNA"/>
</dbReference>
<accession>A0A375IN96</accession>
<evidence type="ECO:0000313" key="1">
    <source>
        <dbReference type="EMBL" id="SPK70115.1"/>
    </source>
</evidence>
<evidence type="ECO:0000313" key="2">
    <source>
        <dbReference type="EMBL" id="SPK74922.1"/>
    </source>
</evidence>
<protein>
    <submittedName>
        <fullName evidence="2">Uncharacterized protein</fullName>
    </submittedName>
</protein>
<proteinExistence type="predicted"/>
<name>A0A375IN96_9BURK</name>
<geneLocation type="plasmid" evidence="2">
    <name>II</name>
</geneLocation>
<organism evidence="2 3">
    <name type="scientific">Cupriavidus taiwanensis</name>
    <dbReference type="NCBI Taxonomy" id="164546"/>
    <lineage>
        <taxon>Bacteria</taxon>
        <taxon>Pseudomonadati</taxon>
        <taxon>Pseudomonadota</taxon>
        <taxon>Betaproteobacteria</taxon>
        <taxon>Burkholderiales</taxon>
        <taxon>Burkholderiaceae</taxon>
        <taxon>Cupriavidus</taxon>
    </lineage>
</organism>
<sequence>MSDGFWQLCTLDGCILETSEKGQNVSSYERTAGIEIEIPQFSVKSMLSVSDTIPMLIRFRSVRW</sequence>
<dbReference type="EMBL" id="OOEF01000029">
    <property type="protein sequence ID" value="SPK70115.1"/>
    <property type="molecule type" value="Genomic_DNA"/>
</dbReference>
<reference evidence="2 3" key="1">
    <citation type="submission" date="2018-01" db="EMBL/GenBank/DDBJ databases">
        <authorList>
            <person name="Gaut B.S."/>
            <person name="Morton B.R."/>
            <person name="Clegg M.T."/>
            <person name="Duvall M.R."/>
        </authorList>
    </citation>
    <scope>NUCLEOTIDE SEQUENCE [LARGE SCALE GENOMIC DNA]</scope>
    <source>
        <strain evidence="2">Cupriavidus taiwanensis LMG 19425</strain>
        <plasmid evidence="3">Plasmid ii</plasmid>
    </source>
</reference>
<keyword evidence="2" id="KW-0614">Plasmid</keyword>